<feature type="binding site" evidence="9">
    <location>
        <position position="208"/>
    </location>
    <ligand>
        <name>alpha-D-glucose 1-phosphate</name>
        <dbReference type="ChEBI" id="CHEBI:58601"/>
    </ligand>
</feature>
<dbReference type="PROSITE" id="PS00810">
    <property type="entry name" value="ADP_GLC_PYROPHOSPH_3"/>
    <property type="match status" value="1"/>
</dbReference>
<comment type="similarity">
    <text evidence="1 9">Belongs to the bacterial/plant glucose-1-phosphate adenylyltransferase family.</text>
</comment>
<sequence length="425" mass="48188">MRAEISTRFISLLTKNTLALILAGGRGSRLKHLTDWRAKPAVPFGGKFRIIDFPLSNCVNSGIRRIGVVTQYKAQSLIRHIQRGWSFLGGQLGEFVEVMPAQQRIQETWYQGTADAVFQNLDIVRSYNPQYVLILAGDHVYKMDYGRLLAHHVSNAADCTVGCVEMPREEASAFGVMAVDENLRIIEFQEKPQDPKPMPGKPDKALVSMGIYVFNAPFLYEQLIRDADDPRSEHDFGRNIIPHLIRRYRVFAHRLHDSCVNMVDGVPYWRDVGTVDAYWEANLDLVTVKPQLNLYDKEWPIWTYQEQLPPAKFVFDEEGRRGAAVDSMVSGGCVISGSTVRRSLLFSDVRVNSYCTIEDAVILPNVQIGRHAVLKKVIIDCRCVIPEGLQVGVDPDEDRKRFYVTEKGVTLITPEMLGQRVHQVR</sequence>
<dbReference type="SUPFAM" id="SSF51161">
    <property type="entry name" value="Trimeric LpxA-like enzymes"/>
    <property type="match status" value="1"/>
</dbReference>
<comment type="catalytic activity">
    <reaction evidence="9">
        <text>alpha-D-glucose 1-phosphate + ATP + H(+) = ADP-alpha-D-glucose + diphosphate</text>
        <dbReference type="Rhea" id="RHEA:12120"/>
        <dbReference type="ChEBI" id="CHEBI:15378"/>
        <dbReference type="ChEBI" id="CHEBI:30616"/>
        <dbReference type="ChEBI" id="CHEBI:33019"/>
        <dbReference type="ChEBI" id="CHEBI:57498"/>
        <dbReference type="ChEBI" id="CHEBI:58601"/>
        <dbReference type="EC" id="2.7.7.27"/>
    </reaction>
</comment>
<dbReference type="EMBL" id="VPFL01000024">
    <property type="protein sequence ID" value="TXF10688.1"/>
    <property type="molecule type" value="Genomic_DNA"/>
</dbReference>
<reference evidence="12 13" key="1">
    <citation type="submission" date="2019-08" db="EMBL/GenBank/DDBJ databases">
        <title>Pelomicrobium methylotrophicum gen. nov., sp. nov. a moderately thermophilic, facultatively anaerobic, lithoautotrophic and methylotrophic bacterium isolated from a terrestrial mud volcano.</title>
        <authorList>
            <person name="Slobodkina G.B."/>
            <person name="Merkel A.Y."/>
            <person name="Slobodkin A.I."/>
        </authorList>
    </citation>
    <scope>NUCLEOTIDE SEQUENCE [LARGE SCALE GENOMIC DNA]</scope>
    <source>
        <strain evidence="12 13">SM250</strain>
    </source>
</reference>
<dbReference type="InterPro" id="IPR011831">
    <property type="entry name" value="ADP-Glc_PPase"/>
</dbReference>
<evidence type="ECO:0000256" key="4">
    <source>
        <dbReference type="ARBA" id="ARBA00022695"/>
    </source>
</evidence>
<keyword evidence="2 9" id="KW-0321">Glycogen metabolism</keyword>
<dbReference type="AlphaFoldDB" id="A0A5C7EET9"/>
<feature type="domain" description="Glucose-1-phosphate adenylyltransferase/Bifunctional protein GlmU-like C-terminal hexapeptide" evidence="11">
    <location>
        <begin position="309"/>
        <end position="412"/>
    </location>
</feature>
<keyword evidence="4 9" id="KW-0548">Nucleotidyltransferase</keyword>
<dbReference type="Pfam" id="PF24894">
    <property type="entry name" value="Hexapep_GlmU"/>
    <property type="match status" value="1"/>
</dbReference>
<dbReference type="PROSITE" id="PS00809">
    <property type="entry name" value="ADP_GLC_PYROPHOSPH_2"/>
    <property type="match status" value="1"/>
</dbReference>
<dbReference type="PANTHER" id="PTHR43523:SF2">
    <property type="entry name" value="GLUCOSE-1-PHOSPHATE ADENYLYLTRANSFERASE"/>
    <property type="match status" value="1"/>
</dbReference>
<dbReference type="InterPro" id="IPR023049">
    <property type="entry name" value="GlgC_bac"/>
</dbReference>
<dbReference type="InterPro" id="IPR056818">
    <property type="entry name" value="GlmU/GlgC-like_hexapep"/>
</dbReference>
<protein>
    <recommendedName>
        <fullName evidence="9">Glucose-1-phosphate adenylyltransferase</fullName>
        <ecNumber evidence="9">2.7.7.27</ecNumber>
    </recommendedName>
    <alternativeName>
        <fullName evidence="9">ADP-glucose pyrophosphorylase</fullName>
        <shortName evidence="9">ADPGlc PPase</shortName>
    </alternativeName>
    <alternativeName>
        <fullName evidence="9">ADP-glucose synthase</fullName>
    </alternativeName>
</protein>
<accession>A0A5C7EET9</accession>
<dbReference type="EC" id="2.7.7.27" evidence="9"/>
<comment type="subunit">
    <text evidence="9">Homotetramer.</text>
</comment>
<keyword evidence="3 9" id="KW-0808">Transferase</keyword>
<dbReference type="InterPro" id="IPR029044">
    <property type="entry name" value="Nucleotide-diphossugar_trans"/>
</dbReference>
<dbReference type="NCBIfam" id="TIGR02091">
    <property type="entry name" value="glgC"/>
    <property type="match status" value="1"/>
</dbReference>
<feature type="site" description="Could play a key role in the communication between the regulatory and the substrate sites" evidence="9">
    <location>
        <position position="71"/>
    </location>
</feature>
<evidence type="ECO:0000259" key="11">
    <source>
        <dbReference type="Pfam" id="PF24894"/>
    </source>
</evidence>
<dbReference type="UniPathway" id="UPA00164"/>
<name>A0A5C7EET9_9PROT</name>
<dbReference type="InParanoid" id="A0A5C7EET9"/>
<evidence type="ECO:0000256" key="3">
    <source>
        <dbReference type="ARBA" id="ARBA00022679"/>
    </source>
</evidence>
<dbReference type="SUPFAM" id="SSF53448">
    <property type="entry name" value="Nucleotide-diphospho-sugar transferases"/>
    <property type="match status" value="1"/>
</dbReference>
<comment type="function">
    <text evidence="9">Involved in the biosynthesis of ADP-glucose, a building block required for the elongation reactions to produce glycogen. Catalyzes the reaction between ATP and alpha-D-glucose 1-phosphate (G1P) to produce pyrophosphate and ADP-Glc.</text>
</comment>
<dbReference type="Proteomes" id="UP000321201">
    <property type="component" value="Unassembled WGS sequence"/>
</dbReference>
<dbReference type="GO" id="GO:0008878">
    <property type="term" value="F:glucose-1-phosphate adenylyltransferase activity"/>
    <property type="evidence" value="ECO:0007669"/>
    <property type="project" value="UniProtKB-UniRule"/>
</dbReference>
<evidence type="ECO:0000256" key="7">
    <source>
        <dbReference type="ARBA" id="ARBA00023056"/>
    </source>
</evidence>
<organism evidence="12 13">
    <name type="scientific">Pelomicrobium methylotrophicum</name>
    <dbReference type="NCBI Taxonomy" id="2602750"/>
    <lineage>
        <taxon>Bacteria</taxon>
        <taxon>Pseudomonadati</taxon>
        <taxon>Pseudomonadota</taxon>
        <taxon>Hydrogenophilia</taxon>
        <taxon>Hydrogenophilia incertae sedis</taxon>
        <taxon>Pelomicrobium</taxon>
    </lineage>
</organism>
<dbReference type="NCBIfam" id="NF002023">
    <property type="entry name" value="PRK00844.1"/>
    <property type="match status" value="1"/>
</dbReference>
<keyword evidence="13" id="KW-1185">Reference proteome</keyword>
<dbReference type="FunCoup" id="A0A5C7EET9">
    <property type="interactions" value="164"/>
</dbReference>
<dbReference type="InterPro" id="IPR005836">
    <property type="entry name" value="ADP_Glu_pyroP_CS"/>
</dbReference>
<comment type="caution">
    <text evidence="12">The sequence shown here is derived from an EMBL/GenBank/DDBJ whole genome shotgun (WGS) entry which is preliminary data.</text>
</comment>
<keyword evidence="6 9" id="KW-0067">ATP-binding</keyword>
<evidence type="ECO:0000256" key="2">
    <source>
        <dbReference type="ARBA" id="ARBA00022600"/>
    </source>
</evidence>
<comment type="pathway">
    <text evidence="9">Glycan biosynthesis; glycogen biosynthesis.</text>
</comment>
<dbReference type="PANTHER" id="PTHR43523">
    <property type="entry name" value="GLUCOSE-1-PHOSPHATE ADENYLYLTRANSFERASE-RELATED"/>
    <property type="match status" value="1"/>
</dbReference>
<feature type="binding site" evidence="9">
    <location>
        <begin position="190"/>
        <end position="191"/>
    </location>
    <ligand>
        <name>alpha-D-glucose 1-phosphate</name>
        <dbReference type="ChEBI" id="CHEBI:58601"/>
    </ligand>
</feature>
<dbReference type="Gene3D" id="3.90.550.10">
    <property type="entry name" value="Spore Coat Polysaccharide Biosynthesis Protein SpsA, Chain A"/>
    <property type="match status" value="1"/>
</dbReference>
<dbReference type="CDD" id="cd02508">
    <property type="entry name" value="ADP_Glucose_PP"/>
    <property type="match status" value="1"/>
</dbReference>
<evidence type="ECO:0000256" key="5">
    <source>
        <dbReference type="ARBA" id="ARBA00022741"/>
    </source>
</evidence>
<evidence type="ECO:0000256" key="9">
    <source>
        <dbReference type="HAMAP-Rule" id="MF_00624"/>
    </source>
</evidence>
<keyword evidence="5 9" id="KW-0547">Nucleotide-binding</keyword>
<keyword evidence="7 9" id="KW-0320">Glycogen biosynthesis</keyword>
<evidence type="ECO:0000256" key="8">
    <source>
        <dbReference type="ARBA" id="ARBA00023277"/>
    </source>
</evidence>
<dbReference type="NCBIfam" id="NF001947">
    <property type="entry name" value="PRK00725.1"/>
    <property type="match status" value="1"/>
</dbReference>
<evidence type="ECO:0000256" key="6">
    <source>
        <dbReference type="ARBA" id="ARBA00022840"/>
    </source>
</evidence>
<feature type="domain" description="Nucleotidyl transferase" evidence="10">
    <location>
        <begin position="19"/>
        <end position="285"/>
    </location>
</feature>
<evidence type="ECO:0000256" key="1">
    <source>
        <dbReference type="ARBA" id="ARBA00010443"/>
    </source>
</evidence>
<dbReference type="HAMAP" id="MF_00624">
    <property type="entry name" value="GlgC"/>
    <property type="match status" value="1"/>
</dbReference>
<dbReference type="GO" id="GO:0005978">
    <property type="term" value="P:glycogen biosynthetic process"/>
    <property type="evidence" value="ECO:0007669"/>
    <property type="project" value="UniProtKB-UniRule"/>
</dbReference>
<proteinExistence type="inferred from homology"/>
<evidence type="ECO:0000313" key="13">
    <source>
        <dbReference type="Proteomes" id="UP000321201"/>
    </source>
</evidence>
<dbReference type="GO" id="GO:0005524">
    <property type="term" value="F:ATP binding"/>
    <property type="evidence" value="ECO:0007669"/>
    <property type="project" value="UniProtKB-KW"/>
</dbReference>
<dbReference type="InterPro" id="IPR005835">
    <property type="entry name" value="NTP_transferase_dom"/>
</dbReference>
<dbReference type="CDD" id="cd04651">
    <property type="entry name" value="LbH_G1P_AT_C"/>
    <property type="match status" value="1"/>
</dbReference>
<dbReference type="PROSITE" id="PS00808">
    <property type="entry name" value="ADP_GLC_PYROPHOSPH_1"/>
    <property type="match status" value="1"/>
</dbReference>
<dbReference type="OrthoDB" id="9801810at2"/>
<evidence type="ECO:0000259" key="10">
    <source>
        <dbReference type="Pfam" id="PF00483"/>
    </source>
</evidence>
<feature type="binding site" evidence="9">
    <location>
        <position position="175"/>
    </location>
    <ligand>
        <name>alpha-D-glucose 1-phosphate</name>
        <dbReference type="ChEBI" id="CHEBI:58601"/>
    </ligand>
</feature>
<keyword evidence="8 9" id="KW-0119">Carbohydrate metabolism</keyword>
<feature type="site" description="Could play a key role in the communication between the regulatory and the substrate sites" evidence="9">
    <location>
        <position position="109"/>
    </location>
</feature>
<dbReference type="Pfam" id="PF00483">
    <property type="entry name" value="NTP_transferase"/>
    <property type="match status" value="1"/>
</dbReference>
<evidence type="ECO:0000313" key="12">
    <source>
        <dbReference type="EMBL" id="TXF10688.1"/>
    </source>
</evidence>
<dbReference type="Gene3D" id="2.160.10.10">
    <property type="entry name" value="Hexapeptide repeat proteins"/>
    <property type="match status" value="1"/>
</dbReference>
<dbReference type="InterPro" id="IPR011004">
    <property type="entry name" value="Trimer_LpxA-like_sf"/>
</dbReference>
<gene>
    <name evidence="9 12" type="primary">glgC</name>
    <name evidence="12" type="ORF">FR698_14100</name>
</gene>
<feature type="binding site" evidence="9">
    <location>
        <position position="110"/>
    </location>
    <ligand>
        <name>alpha-D-glucose 1-phosphate</name>
        <dbReference type="ChEBI" id="CHEBI:58601"/>
    </ligand>
</feature>